<sequence length="162" mass="19063">MHESQSLANPPRRKEGLGKRTIPEEIPHLDYVFGEWVERIDEGTVIRLAPEQWNAILFNGRSIYTNKEEELRPRVRVGNQPLNHRHVFPRDQPVEVRFRDKLQPEDRFKVISGKGEAMLIAQNHDTNEMPKTGGIQLAYRYLEAVQHTDYDFRNRKPQMTAY</sequence>
<proteinExistence type="predicted"/>
<accession>A0A8S9FVP5</accession>
<dbReference type="Proteomes" id="UP000712281">
    <property type="component" value="Unassembled WGS sequence"/>
</dbReference>
<dbReference type="AlphaFoldDB" id="A0A8S9FVP5"/>
<feature type="compositionally biased region" description="Basic and acidic residues" evidence="1">
    <location>
        <begin position="12"/>
        <end position="21"/>
    </location>
</feature>
<organism evidence="2 3">
    <name type="scientific">Brassica cretica</name>
    <name type="common">Mustard</name>
    <dbReference type="NCBI Taxonomy" id="69181"/>
    <lineage>
        <taxon>Eukaryota</taxon>
        <taxon>Viridiplantae</taxon>
        <taxon>Streptophyta</taxon>
        <taxon>Embryophyta</taxon>
        <taxon>Tracheophyta</taxon>
        <taxon>Spermatophyta</taxon>
        <taxon>Magnoliopsida</taxon>
        <taxon>eudicotyledons</taxon>
        <taxon>Gunneridae</taxon>
        <taxon>Pentapetalae</taxon>
        <taxon>rosids</taxon>
        <taxon>malvids</taxon>
        <taxon>Brassicales</taxon>
        <taxon>Brassicaceae</taxon>
        <taxon>Brassiceae</taxon>
        <taxon>Brassica</taxon>
    </lineage>
</organism>
<dbReference type="EMBL" id="QGKW02002228">
    <property type="protein sequence ID" value="KAF2537723.1"/>
    <property type="molecule type" value="Genomic_DNA"/>
</dbReference>
<evidence type="ECO:0000256" key="1">
    <source>
        <dbReference type="SAM" id="MobiDB-lite"/>
    </source>
</evidence>
<evidence type="ECO:0000313" key="3">
    <source>
        <dbReference type="Proteomes" id="UP000712281"/>
    </source>
</evidence>
<name>A0A8S9FVP5_BRACR</name>
<protein>
    <submittedName>
        <fullName evidence="2">Uncharacterized protein</fullName>
    </submittedName>
</protein>
<feature type="region of interest" description="Disordered" evidence="1">
    <location>
        <begin position="1"/>
        <end position="21"/>
    </location>
</feature>
<evidence type="ECO:0000313" key="2">
    <source>
        <dbReference type="EMBL" id="KAF2537723.1"/>
    </source>
</evidence>
<comment type="caution">
    <text evidence="2">The sequence shown here is derived from an EMBL/GenBank/DDBJ whole genome shotgun (WGS) entry which is preliminary data.</text>
</comment>
<gene>
    <name evidence="2" type="ORF">F2Q68_00019677</name>
</gene>
<reference evidence="2" key="1">
    <citation type="submission" date="2019-12" db="EMBL/GenBank/DDBJ databases">
        <title>Genome sequencing and annotation of Brassica cretica.</title>
        <authorList>
            <person name="Studholme D.J."/>
            <person name="Sarris P.F."/>
        </authorList>
    </citation>
    <scope>NUCLEOTIDE SEQUENCE</scope>
    <source>
        <strain evidence="2">PFS-001/15</strain>
        <tissue evidence="2">Leaf</tissue>
    </source>
</reference>